<name>A0A5D2XNQ5_GOSMU</name>
<reference evidence="1 2" key="1">
    <citation type="submission" date="2019-07" db="EMBL/GenBank/DDBJ databases">
        <title>WGS assembly of Gossypium mustelinum.</title>
        <authorList>
            <person name="Chen Z.J."/>
            <person name="Sreedasyam A."/>
            <person name="Ando A."/>
            <person name="Song Q."/>
            <person name="De L."/>
            <person name="Hulse-Kemp A."/>
            <person name="Ding M."/>
            <person name="Ye W."/>
            <person name="Kirkbride R."/>
            <person name="Jenkins J."/>
            <person name="Plott C."/>
            <person name="Lovell J."/>
            <person name="Lin Y.-M."/>
            <person name="Vaughn R."/>
            <person name="Liu B."/>
            <person name="Li W."/>
            <person name="Simpson S."/>
            <person name="Scheffler B."/>
            <person name="Saski C."/>
            <person name="Grover C."/>
            <person name="Hu G."/>
            <person name="Conover J."/>
            <person name="Carlson J."/>
            <person name="Shu S."/>
            <person name="Boston L."/>
            <person name="Williams M."/>
            <person name="Peterson D."/>
            <person name="Mcgee K."/>
            <person name="Jones D."/>
            <person name="Wendel J."/>
            <person name="Stelly D."/>
            <person name="Grimwood J."/>
            <person name="Schmutz J."/>
        </authorList>
    </citation>
    <scope>NUCLEOTIDE SEQUENCE [LARGE SCALE GENOMIC DNA]</scope>
    <source>
        <strain evidence="1">1408120.09</strain>
    </source>
</reference>
<dbReference type="EMBL" id="CM017645">
    <property type="protein sequence ID" value="TYJ15260.1"/>
    <property type="molecule type" value="Genomic_DNA"/>
</dbReference>
<keyword evidence="2" id="KW-1185">Reference proteome</keyword>
<sequence>MGRRWHQCFILIAAVSKHFLRGYVGIHSSGFRNFLLKPELLQSIVDSGFEHLSN</sequence>
<dbReference type="AlphaFoldDB" id="A0A5D2XNQ5"/>
<protein>
    <submittedName>
        <fullName evidence="1">Uncharacterized protein</fullName>
    </submittedName>
</protein>
<gene>
    <name evidence="1" type="ORF">E1A91_A10G172800v1</name>
</gene>
<accession>A0A5D2XNQ5</accession>
<evidence type="ECO:0000313" key="2">
    <source>
        <dbReference type="Proteomes" id="UP000323597"/>
    </source>
</evidence>
<evidence type="ECO:0000313" key="1">
    <source>
        <dbReference type="EMBL" id="TYJ15260.1"/>
    </source>
</evidence>
<organism evidence="1 2">
    <name type="scientific">Gossypium mustelinum</name>
    <name type="common">Cotton</name>
    <name type="synonym">Gossypium caicoense</name>
    <dbReference type="NCBI Taxonomy" id="34275"/>
    <lineage>
        <taxon>Eukaryota</taxon>
        <taxon>Viridiplantae</taxon>
        <taxon>Streptophyta</taxon>
        <taxon>Embryophyta</taxon>
        <taxon>Tracheophyta</taxon>
        <taxon>Spermatophyta</taxon>
        <taxon>Magnoliopsida</taxon>
        <taxon>eudicotyledons</taxon>
        <taxon>Gunneridae</taxon>
        <taxon>Pentapetalae</taxon>
        <taxon>rosids</taxon>
        <taxon>malvids</taxon>
        <taxon>Malvales</taxon>
        <taxon>Malvaceae</taxon>
        <taxon>Malvoideae</taxon>
        <taxon>Gossypium</taxon>
    </lineage>
</organism>
<dbReference type="Proteomes" id="UP000323597">
    <property type="component" value="Chromosome A10"/>
</dbReference>
<proteinExistence type="predicted"/>